<dbReference type="OrthoDB" id="330583at2"/>
<dbReference type="AlphaFoldDB" id="A0A1I3MQS1"/>
<dbReference type="SUPFAM" id="SSF56784">
    <property type="entry name" value="HAD-like"/>
    <property type="match status" value="1"/>
</dbReference>
<dbReference type="STRING" id="420953.SAMN05192543_10569"/>
<evidence type="ECO:0000313" key="2">
    <source>
        <dbReference type="Proteomes" id="UP000199548"/>
    </source>
</evidence>
<dbReference type="EMBL" id="FOQU01000005">
    <property type="protein sequence ID" value="SFI99327.1"/>
    <property type="molecule type" value="Genomic_DNA"/>
</dbReference>
<proteinExistence type="predicted"/>
<organism evidence="1 2">
    <name type="scientific">Paraburkholderia megapolitana</name>
    <dbReference type="NCBI Taxonomy" id="420953"/>
    <lineage>
        <taxon>Bacteria</taxon>
        <taxon>Pseudomonadati</taxon>
        <taxon>Pseudomonadota</taxon>
        <taxon>Betaproteobacteria</taxon>
        <taxon>Burkholderiales</taxon>
        <taxon>Burkholderiaceae</taxon>
        <taxon>Paraburkholderia</taxon>
    </lineage>
</organism>
<name>A0A1I3MQS1_9BURK</name>
<dbReference type="InterPro" id="IPR036412">
    <property type="entry name" value="HAD-like_sf"/>
</dbReference>
<reference evidence="1 2" key="1">
    <citation type="submission" date="2016-10" db="EMBL/GenBank/DDBJ databases">
        <authorList>
            <person name="de Groot N.N."/>
        </authorList>
    </citation>
    <scope>NUCLEOTIDE SEQUENCE [LARGE SCALE GENOMIC DNA]</scope>
    <source>
        <strain evidence="1 2">LMG 23650</strain>
    </source>
</reference>
<dbReference type="InterPro" id="IPR023214">
    <property type="entry name" value="HAD_sf"/>
</dbReference>
<accession>A0A1I3MQS1</accession>
<dbReference type="Proteomes" id="UP000199548">
    <property type="component" value="Unassembled WGS sequence"/>
</dbReference>
<evidence type="ECO:0000313" key="1">
    <source>
        <dbReference type="EMBL" id="SFI99327.1"/>
    </source>
</evidence>
<sequence>MNRFKKIKLIAVDTNGVLLKDTFGVTIKRFIEGHGGVYTAELERLVLGAPHIAGGHIMSLACRLPWTAQETIDAFLAEHKIYTRDDPVVVNPGVDDALALLHGTGARITTYGGRPEDSMFSEFLHPFRQYFDRDIPYVNIDQIRPGMKEIVERFGYRSDEVLFIDDLGKVGEVCKTLGCGFIGAPVTAFQRQLMQEAGVTHLVDSIAEISVELLDRIDDALYHAHA</sequence>
<dbReference type="RefSeq" id="WP_091013113.1">
    <property type="nucleotide sequence ID" value="NZ_CP041745.1"/>
</dbReference>
<gene>
    <name evidence="1" type="ORF">SAMN05192543_10569</name>
</gene>
<keyword evidence="2" id="KW-1185">Reference proteome</keyword>
<protein>
    <submittedName>
        <fullName evidence="1">Phosphoglycolate phosphatase, HAD superfamily</fullName>
    </submittedName>
</protein>
<dbReference type="Gene3D" id="3.40.50.1000">
    <property type="entry name" value="HAD superfamily/HAD-like"/>
    <property type="match status" value="1"/>
</dbReference>